<dbReference type="InterPro" id="IPR013520">
    <property type="entry name" value="Ribonucl_H"/>
</dbReference>
<dbReference type="Gene3D" id="3.30.420.10">
    <property type="entry name" value="Ribonuclease H-like superfamily/Ribonuclease H"/>
    <property type="match status" value="1"/>
</dbReference>
<gene>
    <name evidence="7" type="ORF">Dthio_PD3172</name>
</gene>
<dbReference type="PANTHER" id="PTHR30231">
    <property type="entry name" value="DNA POLYMERASE III SUBUNIT EPSILON"/>
    <property type="match status" value="1"/>
</dbReference>
<dbReference type="OrthoDB" id="5497329at2"/>
<dbReference type="CDD" id="cd06127">
    <property type="entry name" value="DEDDh"/>
    <property type="match status" value="1"/>
</dbReference>
<sequence length="249" mass="28611">MASLNLLTQNILSGFAWPFSREDSRPAHPLLARSKEYFDALDQSRPLNEYDFVVLDTELTGLNVKKDEIVTIGALRISEMRIDMEQSFYFCACPTRDVPKQSIVIHGITPSEAQKAPPLKEALQGLLDFCGNSIIVGHNINLDISVINRELKKEFGGELHNPCIDTMRLARQYREGQWTGAYECYEEYSYNLRKLSREFGLPLFTEHNAFTDALQTAYLFIYLVHKMQVNAAWTLKDLCRAGCIRRRFF</sequence>
<protein>
    <submittedName>
        <fullName evidence="7">DNA polymerase III, epsilon subunit</fullName>
    </submittedName>
</protein>
<evidence type="ECO:0000256" key="5">
    <source>
        <dbReference type="ARBA" id="ARBA00026073"/>
    </source>
</evidence>
<feature type="domain" description="Exonuclease" evidence="6">
    <location>
        <begin position="51"/>
        <end position="229"/>
    </location>
</feature>
<evidence type="ECO:0000259" key="6">
    <source>
        <dbReference type="SMART" id="SM00479"/>
    </source>
</evidence>
<dbReference type="InterPro" id="IPR036397">
    <property type="entry name" value="RNaseH_sf"/>
</dbReference>
<dbReference type="PANTHER" id="PTHR30231:SF4">
    <property type="entry name" value="PROTEIN NEN2"/>
    <property type="match status" value="1"/>
</dbReference>
<evidence type="ECO:0000313" key="7">
    <source>
        <dbReference type="EMBL" id="EFI35743.1"/>
    </source>
</evidence>
<name>D6SM32_9BACT</name>
<evidence type="ECO:0000256" key="4">
    <source>
        <dbReference type="ARBA" id="ARBA00025483"/>
    </source>
</evidence>
<dbReference type="FunFam" id="3.30.420.10:FF:000045">
    <property type="entry name" value="3'-5' exonuclease DinG"/>
    <property type="match status" value="1"/>
</dbReference>
<keyword evidence="1" id="KW-0540">Nuclease</keyword>
<dbReference type="AlphaFoldDB" id="D6SM32"/>
<comment type="caution">
    <text evidence="7">The sequence shown here is derived from an EMBL/GenBank/DDBJ whole genome shotgun (WGS) entry which is preliminary data.</text>
</comment>
<dbReference type="GO" id="GO:0003887">
    <property type="term" value="F:DNA-directed DNA polymerase activity"/>
    <property type="evidence" value="ECO:0007669"/>
    <property type="project" value="InterPro"/>
</dbReference>
<keyword evidence="8" id="KW-1185">Reference proteome</keyword>
<dbReference type="SUPFAM" id="SSF53098">
    <property type="entry name" value="Ribonuclease H-like"/>
    <property type="match status" value="1"/>
</dbReference>
<dbReference type="GO" id="GO:0008408">
    <property type="term" value="F:3'-5' exonuclease activity"/>
    <property type="evidence" value="ECO:0007669"/>
    <property type="project" value="TreeGrafter"/>
</dbReference>
<evidence type="ECO:0000256" key="3">
    <source>
        <dbReference type="ARBA" id="ARBA00022839"/>
    </source>
</evidence>
<dbReference type="eggNOG" id="COG0847">
    <property type="taxonomic scope" value="Bacteria"/>
</dbReference>
<dbReference type="Pfam" id="PF00929">
    <property type="entry name" value="RNase_T"/>
    <property type="match status" value="1"/>
</dbReference>
<evidence type="ECO:0000256" key="1">
    <source>
        <dbReference type="ARBA" id="ARBA00022722"/>
    </source>
</evidence>
<proteinExistence type="predicted"/>
<dbReference type="EMBL" id="ACJN02000001">
    <property type="protein sequence ID" value="EFI35743.1"/>
    <property type="molecule type" value="Genomic_DNA"/>
</dbReference>
<dbReference type="SMART" id="SM00479">
    <property type="entry name" value="EXOIII"/>
    <property type="match status" value="1"/>
</dbReference>
<dbReference type="GO" id="GO:0006260">
    <property type="term" value="P:DNA replication"/>
    <property type="evidence" value="ECO:0007669"/>
    <property type="project" value="InterPro"/>
</dbReference>
<comment type="function">
    <text evidence="4">DNA polymerase III is a complex, multichain enzyme responsible for most of the replicative synthesis in bacteria. The epsilon subunit contain the editing function and is a proofreading 3'-5' exonuclease.</text>
</comment>
<dbReference type="InterPro" id="IPR006054">
    <property type="entry name" value="DnaQ"/>
</dbReference>
<dbReference type="GO" id="GO:0003677">
    <property type="term" value="F:DNA binding"/>
    <property type="evidence" value="ECO:0007669"/>
    <property type="project" value="InterPro"/>
</dbReference>
<dbReference type="GO" id="GO:0005829">
    <property type="term" value="C:cytosol"/>
    <property type="evidence" value="ECO:0007669"/>
    <property type="project" value="TreeGrafter"/>
</dbReference>
<keyword evidence="3" id="KW-0269">Exonuclease</keyword>
<evidence type="ECO:0000256" key="2">
    <source>
        <dbReference type="ARBA" id="ARBA00022801"/>
    </source>
</evidence>
<dbReference type="Proteomes" id="UP000005496">
    <property type="component" value="Unassembled WGS sequence"/>
</dbReference>
<comment type="subunit">
    <text evidence="5">DNA polymerase III contains a core (composed of alpha, epsilon and theta chains) that associates with a tau subunit. This core dimerizes to form the POLIII' complex. PolIII' associates with the gamma complex (composed of gamma, delta, delta', psi and chi chains) and with the beta chain to form the complete DNA polymerase III complex.</text>
</comment>
<evidence type="ECO:0000313" key="8">
    <source>
        <dbReference type="Proteomes" id="UP000005496"/>
    </source>
</evidence>
<organism evidence="7 8">
    <name type="scientific">Desulfonatronospira thiodismutans ASO3-1</name>
    <dbReference type="NCBI Taxonomy" id="555779"/>
    <lineage>
        <taxon>Bacteria</taxon>
        <taxon>Pseudomonadati</taxon>
        <taxon>Thermodesulfobacteriota</taxon>
        <taxon>Desulfovibrionia</taxon>
        <taxon>Desulfovibrionales</taxon>
        <taxon>Desulfonatronovibrionaceae</taxon>
        <taxon>Desulfonatronospira</taxon>
    </lineage>
</organism>
<dbReference type="InterPro" id="IPR012337">
    <property type="entry name" value="RNaseH-like_sf"/>
</dbReference>
<reference evidence="7" key="1">
    <citation type="submission" date="2010-05" db="EMBL/GenBank/DDBJ databases">
        <title>The draft genome of Desulfonatronospira thiodismutans ASO3-1.</title>
        <authorList>
            <consortium name="US DOE Joint Genome Institute (JGI-PGF)"/>
            <person name="Lucas S."/>
            <person name="Copeland A."/>
            <person name="Lapidus A."/>
            <person name="Cheng J.-F."/>
            <person name="Bruce D."/>
            <person name="Goodwin L."/>
            <person name="Pitluck S."/>
            <person name="Chertkov O."/>
            <person name="Brettin T."/>
            <person name="Detter J.C."/>
            <person name="Han C."/>
            <person name="Land M.L."/>
            <person name="Hauser L."/>
            <person name="Kyrpides N."/>
            <person name="Mikhailova N."/>
            <person name="Muyzer G."/>
            <person name="Woyke T."/>
        </authorList>
    </citation>
    <scope>NUCLEOTIDE SEQUENCE [LARGE SCALE GENOMIC DNA]</scope>
    <source>
        <strain evidence="7">ASO3-1</strain>
    </source>
</reference>
<accession>D6SM32</accession>
<dbReference type="NCBIfam" id="TIGR00573">
    <property type="entry name" value="dnaq"/>
    <property type="match status" value="1"/>
</dbReference>
<keyword evidence="2" id="KW-0378">Hydrolase</keyword>
<dbReference type="RefSeq" id="WP_008868872.1">
    <property type="nucleotide sequence ID" value="NZ_ACJN02000001.1"/>
</dbReference>